<dbReference type="Pfam" id="PF00063">
    <property type="entry name" value="Myosin_head"/>
    <property type="match status" value="1"/>
</dbReference>
<feature type="region of interest" description="Disordered" evidence="7">
    <location>
        <begin position="247"/>
        <end position="341"/>
    </location>
</feature>
<reference evidence="11 12" key="1">
    <citation type="submission" date="2010-05" db="EMBL/GenBank/DDBJ databases">
        <title>The Genome Sequence of Thecamonas trahens ATCC 50062.</title>
        <authorList>
            <consortium name="The Broad Institute Genome Sequencing Platform"/>
            <person name="Russ C."/>
            <person name="Cuomo C."/>
            <person name="Shea T."/>
            <person name="Young S.K."/>
            <person name="Zeng Q."/>
            <person name="Koehrsen M."/>
            <person name="Haas B."/>
            <person name="Borodovsky M."/>
            <person name="Guigo R."/>
            <person name="Alvarado L."/>
            <person name="Berlin A."/>
            <person name="Bochicchio J."/>
            <person name="Borenstein D."/>
            <person name="Chapman S."/>
            <person name="Chen Z."/>
            <person name="Freedman E."/>
            <person name="Gellesch M."/>
            <person name="Goldberg J."/>
            <person name="Griggs A."/>
            <person name="Gujja S."/>
            <person name="Heilman E."/>
            <person name="Heiman D."/>
            <person name="Hepburn T."/>
            <person name="Howarth C."/>
            <person name="Jen D."/>
            <person name="Larson L."/>
            <person name="Mehta T."/>
            <person name="Park D."/>
            <person name="Pearson M."/>
            <person name="Roberts A."/>
            <person name="Saif S."/>
            <person name="Shenoy N."/>
            <person name="Sisk P."/>
            <person name="Stolte C."/>
            <person name="Sykes S."/>
            <person name="Thomson T."/>
            <person name="Walk T."/>
            <person name="White J."/>
            <person name="Yandava C."/>
            <person name="Burger G."/>
            <person name="Gray M.W."/>
            <person name="Holland P.W.H."/>
            <person name="King N."/>
            <person name="Lang F.B.F."/>
            <person name="Roger A.J."/>
            <person name="Ruiz-Trillo I."/>
            <person name="Lander E."/>
            <person name="Nusbaum C."/>
        </authorList>
    </citation>
    <scope>NUCLEOTIDE SEQUENCE [LARGE SCALE GENOMIC DNA]</scope>
    <source>
        <strain evidence="11 12">ATCC 50062</strain>
    </source>
</reference>
<dbReference type="Gene3D" id="1.20.5.4820">
    <property type="match status" value="1"/>
</dbReference>
<feature type="domain" description="Myosin N-terminal SH3-like" evidence="10">
    <location>
        <begin position="573"/>
        <end position="624"/>
    </location>
</feature>
<evidence type="ECO:0000259" key="8">
    <source>
        <dbReference type="PROSITE" id="PS50020"/>
    </source>
</evidence>
<dbReference type="RefSeq" id="XP_013763079.1">
    <property type="nucleotide sequence ID" value="XM_013907625.1"/>
</dbReference>
<dbReference type="Proteomes" id="UP000054408">
    <property type="component" value="Unassembled WGS sequence"/>
</dbReference>
<evidence type="ECO:0000256" key="4">
    <source>
        <dbReference type="ARBA" id="ARBA00023175"/>
    </source>
</evidence>
<dbReference type="CDD" id="cd00201">
    <property type="entry name" value="WW"/>
    <property type="match status" value="1"/>
</dbReference>
<keyword evidence="3 6" id="KW-0518">Myosin</keyword>
<dbReference type="PANTHER" id="PTHR13140">
    <property type="entry name" value="MYOSIN"/>
    <property type="match status" value="1"/>
</dbReference>
<feature type="domain" description="WW" evidence="8">
    <location>
        <begin position="531"/>
        <end position="564"/>
    </location>
</feature>
<feature type="binding site" evidence="6">
    <location>
        <begin position="732"/>
        <end position="739"/>
    </location>
    <ligand>
        <name>ATP</name>
        <dbReference type="ChEBI" id="CHEBI:30616"/>
    </ligand>
</feature>
<dbReference type="InterPro" id="IPR027417">
    <property type="entry name" value="P-loop_NTPase"/>
</dbReference>
<dbReference type="Gene3D" id="3.40.850.10">
    <property type="entry name" value="Kinesin motor domain"/>
    <property type="match status" value="1"/>
</dbReference>
<comment type="similarity">
    <text evidence="6">Belongs to the TRAFAC class myosin-kinesin ATPase superfamily. Myosin family.</text>
</comment>
<dbReference type="PANTHER" id="PTHR13140:SF706">
    <property type="entry name" value="DILUTE CLASS UNCONVENTIONAL MYOSIN, ISOFORM C"/>
    <property type="match status" value="1"/>
</dbReference>
<feature type="compositionally biased region" description="Low complexity" evidence="7">
    <location>
        <begin position="439"/>
        <end position="450"/>
    </location>
</feature>
<dbReference type="Gene3D" id="1.20.58.530">
    <property type="match status" value="1"/>
</dbReference>
<evidence type="ECO:0000259" key="10">
    <source>
        <dbReference type="PROSITE" id="PS51844"/>
    </source>
</evidence>
<keyword evidence="1 6" id="KW-0547">Nucleotide-binding</keyword>
<dbReference type="InterPro" id="IPR001609">
    <property type="entry name" value="Myosin_head_motor_dom-like"/>
</dbReference>
<feature type="region of interest" description="Disordered" evidence="7">
    <location>
        <begin position="92"/>
        <end position="171"/>
    </location>
</feature>
<dbReference type="GO" id="GO:0016459">
    <property type="term" value="C:myosin complex"/>
    <property type="evidence" value="ECO:0007669"/>
    <property type="project" value="UniProtKB-KW"/>
</dbReference>
<feature type="domain" description="Myosin motor" evidence="9">
    <location>
        <begin position="632"/>
        <end position="1300"/>
    </location>
</feature>
<evidence type="ECO:0000256" key="3">
    <source>
        <dbReference type="ARBA" id="ARBA00023123"/>
    </source>
</evidence>
<accession>A0A0L0D1M2</accession>
<protein>
    <submittedName>
        <fullName evidence="11">Myosin</fullName>
    </submittedName>
</protein>
<dbReference type="eggNOG" id="KOG0160">
    <property type="taxonomic scope" value="Eukaryota"/>
</dbReference>
<dbReference type="EMBL" id="GL349433">
    <property type="protein sequence ID" value="KNC46101.1"/>
    <property type="molecule type" value="Genomic_DNA"/>
</dbReference>
<name>A0A0L0D1M2_THETB</name>
<proteinExistence type="inferred from homology"/>
<evidence type="ECO:0000259" key="9">
    <source>
        <dbReference type="PROSITE" id="PS51456"/>
    </source>
</evidence>
<evidence type="ECO:0000256" key="7">
    <source>
        <dbReference type="SAM" id="MobiDB-lite"/>
    </source>
</evidence>
<evidence type="ECO:0000256" key="1">
    <source>
        <dbReference type="ARBA" id="ARBA00022741"/>
    </source>
</evidence>
<feature type="compositionally biased region" description="Polar residues" evidence="7">
    <location>
        <begin position="263"/>
        <end position="290"/>
    </location>
</feature>
<dbReference type="SMART" id="SM00456">
    <property type="entry name" value="WW"/>
    <property type="match status" value="1"/>
</dbReference>
<dbReference type="GO" id="GO:0000146">
    <property type="term" value="F:microfilament motor activity"/>
    <property type="evidence" value="ECO:0007669"/>
    <property type="project" value="TreeGrafter"/>
</dbReference>
<dbReference type="GO" id="GO:0005737">
    <property type="term" value="C:cytoplasm"/>
    <property type="evidence" value="ECO:0007669"/>
    <property type="project" value="TreeGrafter"/>
</dbReference>
<keyword evidence="2 6" id="KW-0067">ATP-binding</keyword>
<dbReference type="GO" id="GO:0005524">
    <property type="term" value="F:ATP binding"/>
    <property type="evidence" value="ECO:0007669"/>
    <property type="project" value="UniProtKB-UniRule"/>
</dbReference>
<feature type="compositionally biased region" description="Low complexity" evidence="7">
    <location>
        <begin position="116"/>
        <end position="127"/>
    </location>
</feature>
<dbReference type="GO" id="GO:0007015">
    <property type="term" value="P:actin filament organization"/>
    <property type="evidence" value="ECO:0007669"/>
    <property type="project" value="TreeGrafter"/>
</dbReference>
<dbReference type="InterPro" id="IPR004009">
    <property type="entry name" value="SH3_Myosin"/>
</dbReference>
<dbReference type="PROSITE" id="PS51844">
    <property type="entry name" value="SH3_LIKE"/>
    <property type="match status" value="1"/>
</dbReference>
<feature type="compositionally biased region" description="Pro residues" evidence="7">
    <location>
        <begin position="128"/>
        <end position="142"/>
    </location>
</feature>
<feature type="region of interest" description="Actin-binding" evidence="6">
    <location>
        <begin position="1181"/>
        <end position="1203"/>
    </location>
</feature>
<dbReference type="Gene3D" id="2.20.70.10">
    <property type="match status" value="1"/>
</dbReference>
<evidence type="ECO:0000313" key="12">
    <source>
        <dbReference type="Proteomes" id="UP000054408"/>
    </source>
</evidence>
<evidence type="ECO:0000256" key="5">
    <source>
        <dbReference type="ARBA" id="ARBA00023203"/>
    </source>
</evidence>
<dbReference type="SUPFAM" id="SSF51045">
    <property type="entry name" value="WW domain"/>
    <property type="match status" value="1"/>
</dbReference>
<dbReference type="PROSITE" id="PS51456">
    <property type="entry name" value="MYOSIN_MOTOR"/>
    <property type="match status" value="1"/>
</dbReference>
<dbReference type="PROSITE" id="PS50096">
    <property type="entry name" value="IQ"/>
    <property type="match status" value="1"/>
</dbReference>
<evidence type="ECO:0000256" key="2">
    <source>
        <dbReference type="ARBA" id="ARBA00022840"/>
    </source>
</evidence>
<dbReference type="SUPFAM" id="SSF52540">
    <property type="entry name" value="P-loop containing nucleoside triphosphate hydrolases"/>
    <property type="match status" value="1"/>
</dbReference>
<keyword evidence="4 6" id="KW-0505">Motor protein</keyword>
<dbReference type="InterPro" id="IPR001202">
    <property type="entry name" value="WW_dom"/>
</dbReference>
<evidence type="ECO:0000313" key="11">
    <source>
        <dbReference type="EMBL" id="KNC46101.1"/>
    </source>
</evidence>
<feature type="region of interest" description="Disordered" evidence="7">
    <location>
        <begin position="394"/>
        <end position="450"/>
    </location>
</feature>
<dbReference type="InterPro" id="IPR036020">
    <property type="entry name" value="WW_dom_sf"/>
</dbReference>
<dbReference type="OrthoDB" id="6108017at2759"/>
<dbReference type="PROSITE" id="PS50020">
    <property type="entry name" value="WW_DOMAIN_2"/>
    <property type="match status" value="1"/>
</dbReference>
<feature type="compositionally biased region" description="Basic residues" evidence="7">
    <location>
        <begin position="101"/>
        <end position="110"/>
    </location>
</feature>
<dbReference type="GO" id="GO:0016020">
    <property type="term" value="C:membrane"/>
    <property type="evidence" value="ECO:0007669"/>
    <property type="project" value="TreeGrafter"/>
</dbReference>
<keyword evidence="12" id="KW-1185">Reference proteome</keyword>
<dbReference type="STRING" id="461836.A0A0L0D1M2"/>
<dbReference type="SMART" id="SM00242">
    <property type="entry name" value="MYSc"/>
    <property type="match status" value="1"/>
</dbReference>
<dbReference type="GO" id="GO:0051015">
    <property type="term" value="F:actin filament binding"/>
    <property type="evidence" value="ECO:0007669"/>
    <property type="project" value="TreeGrafter"/>
</dbReference>
<dbReference type="CDD" id="cd00124">
    <property type="entry name" value="MYSc"/>
    <property type="match status" value="1"/>
</dbReference>
<gene>
    <name evidence="11" type="ORF">AMSG_00218</name>
</gene>
<dbReference type="GeneID" id="25560036"/>
<evidence type="ECO:0000256" key="6">
    <source>
        <dbReference type="PROSITE-ProRule" id="PRU00782"/>
    </source>
</evidence>
<dbReference type="InterPro" id="IPR036961">
    <property type="entry name" value="Kinesin_motor_dom_sf"/>
</dbReference>
<feature type="compositionally biased region" description="Basic and acidic residues" evidence="7">
    <location>
        <begin position="291"/>
        <end position="341"/>
    </location>
</feature>
<keyword evidence="5 6" id="KW-0009">Actin-binding</keyword>
<dbReference type="PRINTS" id="PR00193">
    <property type="entry name" value="MYOSINHEAVY"/>
</dbReference>
<organism evidence="11 12">
    <name type="scientific">Thecamonas trahens ATCC 50062</name>
    <dbReference type="NCBI Taxonomy" id="461836"/>
    <lineage>
        <taxon>Eukaryota</taxon>
        <taxon>Apusozoa</taxon>
        <taxon>Apusomonadida</taxon>
        <taxon>Apusomonadidae</taxon>
        <taxon>Thecamonas</taxon>
    </lineage>
</organism>
<sequence>MWLLGKACSQNGLFDDISDDGLFGTANPQNPFRTAGGDNLFGDPLFDAGAPGGDANEPAGLRGLSNEELFSSITPGRTKAPSMGGHDLLATVSATVGGKSQRSKRRRKRKTDALFATAPVAAAEPAAAPAPAPAPASTPAPEPEPEPKPEPEPEPEPEPAAKTDAKGLTPAQAQVKELVRRLVTRGTPSVAYGTLKSAAADEGFDNVFVILKALKKARVVDYAGGMITTDTARVYFVPYGGRVPKTNGSGSGASGVPSPGAQHTGSYLRSQATSQPKATSGSNAATLSASTKRELAAREAQQESERDARLRAAEAEREAQAAELQRRAQARRESEATKAREAEAAAAAAKAAKAKAAAAAAAEEARAAAVAKAKADAKAREEAERKVEAEALRAKLASPETSEYSERSRTRTRTLSTTSRGAAGLPTSAPQVSSPLVSPAPAKASEAAAAAEEKRLLQEMARQQQAEEQELRVAREARRLREAQERVEIEKAAEARRAAEVAAALAAAKSSGVSASSSSGASTEAVAAASASEASGWVELQTEDGFVYYYNEALDLTQHTKPDALKTAADFAHTGEWVWVAVEKDGYVPGKVVTRSSAGVVTHVETEDGHTVKISPKDRQPLYPLNKADLNKDSDDLVQMNAIDEGIILHALSRRFARDVIYTNIGSILIAVNPYKWVKPSPYGDDVMAKYAAKGTGLAPPHIFDIADAAYREMSDALSTGVPPNQSILISGESGAGKTEATKQALKYLAFVAGSESGVEAKLLVANPVLEAFGNAATLRNHNSSRFGKWMEVFFSPSRAISGARFNNYLLEKSRVVHQDAGERNYHIFYQLARDPVWGPRFGLESPSQYVYTQTHTDIEFGSWSDASQFAELLEAMETLGFATATVEGILQTVAACLHLGNLTFAEGESEDSSRVTSKPVLKQCASLLGLSGGALEAALVNKTMILPNQSQVVIPLSPSAAADNRDALVKSLYASLFDFLVVQINAAIEVPGAAAASCATIGVLDIFGFEIFETNSFEQLCINFANEKLQQHFNAHTFKLEQELYESEGIAFDEVKYIDNQPVLDLLEARRGGVFAILDEELLLTSATDKRLVEKLHAAHSDSPHYVVSYLAPYAFGIKHYAGEVTYDVTGFLEKNKDTLEQDLLTLVSGSDNTFLRGLFDVEASKHRKKSVGYQFRSQLGELMEELNATTPHYVRCIKPNSVKRPGKWEGHDVLLQLRYAGVFEAVAIRQSGYPFRWTHAQFIQRYGVFNMWQKGASAKATCKAIMAAVGVDPKHIQLGRTRVLYRAQAHRVLEIARSVILQKMAMRIQRCYRGHRARKIAREMSKLRDVLARAIAERSFEALSQALAQADASPFQLYIATEARGVLAELAAEEEVKASMASFVGKDPDVHYEAIVGVLNKATELGLAVPVMATLRESIASIAERKEAAINLRDGTTEYDRVKLEAGIEAALRLQLPLKAEIAQARAVLRDVGTEEVLVSQLGPALLSATEDLLPLEDALSRAVDFGLKTPQGMQLRAQLEAALLIRRAIRDQAWESLNEALNRAESSGLTNADVSGARAGLAKRARMGAVAARLKHACRAKCVERMEAALDEANALDMRNSVWSSWSREVEAASARLEAHKRMLKALRITLTPGHEDDIAELGRVVREAEEYEFVEAKEKALLAEARVVLSIRSALATDDFESLAEAVADGLDAHNTSHEVQLAAEGLALRERMADVARSLEAAADKACADSMASAVEEAVRLDMKSSRWSTWGGLLASVEDKLAEHESLVRALTAAMAPGTSASIAPLSEAIGSSLAYGFKVEKDVRLLRSAQVILTIRQALAGTDFATLASAVEKARALFFSHSEVEAVAEGLALRERMSGVAARLEEGMRSHSAELMASSEAAAVALDMDTSYWSTWGEVLKAGRAQLAKHNSLVEALKGALAPGTEKLTGPLAEALDAADEYGFVTEADVALATKARLTLAMRRAVAARLWEPLREAVSKAASSGFQSGEIATYGSGLAERTKMSAVADELEAASAAHDASRLARALKKARSLEMDTSFWSSWADEVEAAASLLDKHRKLVTKLKSVIAVGTRELIDPLANAIAEAEAFGFKVEGDLALVRKAQVTLDLRRALSVKSWEGIKAAVEAAAHLGYLSSEVDAASQGLALRKKMAETAKELKEAMAAHDAALLDEVLSKAMELDMGGESFWSSWAEVVIAGEAQLREHTKLKNTLKACMGPRTQLLIEPLAEALNAVIEFGFSVDADLGLQRRAQLTLDARRAMADRNFVALTGVVDRASAFGVVSPELQDYAAGLQTRSAMEGVAKAVARAADAHDARALEAALAHADELEMETSVWSTWEGELGEARKQLAHHTGIISRISSSLLPGAEDDIEGLSGALEAAAEFEMMVESDVELVDRATVVLALRKALAHYDVSAVEQAMARARFVGIDEAESNELASAIKAVALVAQLEGMAAQMRKSLAVHDGPALASQLAEARQAGMDSSGWSQWGELVVSAQEVVRQHRQVTMALHATLAAGTSLQIEPLAQALENAQAFGLHTAEDVALMQGAEVTLALRRGLASNDWTAIRGALDQATVVGFESEETTEAASGMEERSQLSKVADALNDAINRRDGAKLRRLVGEAEALDMARSRWSTWSELYTSALTTLTTYESLRSTLEAALVPSQVPLGKLDATLEAAAAFHFYSVDDLALVKAAQVLADLRRAMLEENFEALARVLGAASEASLDTDEIDEAGLTLDLYRKQSASADDLAAAVEDVFLLEPTAVDELQQAVDAGAALNMATSRVASFAAKFGEARALLDKLRNIETLVEQGVAMCDESLLRRGVAEADALGWVAESVEVARLLVDDVVAVAEETEDALRDGSRGALLRAKDKADVIGFARCADALEAALS</sequence>
<dbReference type="Gene3D" id="1.20.120.720">
    <property type="entry name" value="Myosin VI head, motor domain, U50 subdomain"/>
    <property type="match status" value="1"/>
</dbReference>
<dbReference type="Gene3D" id="1.10.10.820">
    <property type="match status" value="1"/>
</dbReference>